<evidence type="ECO:0000313" key="4">
    <source>
        <dbReference type="EMBL" id="CBK89250.1"/>
    </source>
</evidence>
<feature type="domain" description="Glycine radical" evidence="3">
    <location>
        <begin position="1"/>
        <end position="54"/>
    </location>
</feature>
<keyword evidence="1 2" id="KW-0556">Organic radical</keyword>
<dbReference type="AlphaFoldDB" id="D4JGC8"/>
<evidence type="ECO:0000313" key="5">
    <source>
        <dbReference type="Proteomes" id="UP000008801"/>
    </source>
</evidence>
<dbReference type="InterPro" id="IPR001150">
    <property type="entry name" value="Gly_radical"/>
</dbReference>
<keyword evidence="4" id="KW-0670">Pyruvate</keyword>
<name>D4JGC8_9FIRM</name>
<evidence type="ECO:0000256" key="1">
    <source>
        <dbReference type="ARBA" id="ARBA00022818"/>
    </source>
</evidence>
<dbReference type="GO" id="GO:0005829">
    <property type="term" value="C:cytosol"/>
    <property type="evidence" value="ECO:0007669"/>
    <property type="project" value="TreeGrafter"/>
</dbReference>
<sequence>MVTVVDAGALEDAMVHPEKYPDLIVRVSGFSAVFVNLDKEVQKELVSRTLNARF</sequence>
<dbReference type="Pfam" id="PF01228">
    <property type="entry name" value="Gly_radical"/>
    <property type="match status" value="1"/>
</dbReference>
<accession>D4JGC8</accession>
<dbReference type="GO" id="GO:0016829">
    <property type="term" value="F:lyase activity"/>
    <property type="evidence" value="ECO:0007669"/>
    <property type="project" value="UniProtKB-KW"/>
</dbReference>
<dbReference type="KEGG" id="euc:EC1_20870"/>
<dbReference type="Gene3D" id="3.20.70.20">
    <property type="match status" value="1"/>
</dbReference>
<dbReference type="EMBL" id="FP929041">
    <property type="protein sequence ID" value="CBK89250.1"/>
    <property type="molecule type" value="Genomic_DNA"/>
</dbReference>
<keyword evidence="4" id="KW-0456">Lyase</keyword>
<organism evidence="4 5">
    <name type="scientific">Faecalitalea cylindroides T2-87</name>
    <dbReference type="NCBI Taxonomy" id="717960"/>
    <lineage>
        <taxon>Bacteria</taxon>
        <taxon>Bacillati</taxon>
        <taxon>Bacillota</taxon>
        <taxon>Erysipelotrichia</taxon>
        <taxon>Erysipelotrichales</taxon>
        <taxon>Erysipelotrichaceae</taxon>
        <taxon>Faecalitalea</taxon>
    </lineage>
</organism>
<proteinExistence type="predicted"/>
<dbReference type="PROSITE" id="PS51149">
    <property type="entry name" value="GLY_RADICAL_2"/>
    <property type="match status" value="1"/>
</dbReference>
<dbReference type="Proteomes" id="UP000008801">
    <property type="component" value="Chromosome"/>
</dbReference>
<reference evidence="4 5" key="2">
    <citation type="submission" date="2010-03" db="EMBL/GenBank/DDBJ databases">
        <authorList>
            <person name="Pajon A."/>
        </authorList>
    </citation>
    <scope>NUCLEOTIDE SEQUENCE [LARGE SCALE GENOMIC DNA]</scope>
    <source>
        <strain evidence="4 5">T2-87</strain>
    </source>
</reference>
<evidence type="ECO:0000259" key="3">
    <source>
        <dbReference type="PROSITE" id="PS51149"/>
    </source>
</evidence>
<dbReference type="PANTHER" id="PTHR43641">
    <property type="entry name" value="FORMATE ACETYLTRANSFERASE 3-RELATED"/>
    <property type="match status" value="1"/>
</dbReference>
<dbReference type="PANTHER" id="PTHR43641:SF2">
    <property type="entry name" value="DEHYDRATASE YBIW-RELATED"/>
    <property type="match status" value="1"/>
</dbReference>
<dbReference type="PATRIC" id="fig|717960.3.peg.1549"/>
<gene>
    <name evidence="4" type="ORF">EC1_20870</name>
</gene>
<reference evidence="4 5" key="1">
    <citation type="submission" date="2010-03" db="EMBL/GenBank/DDBJ databases">
        <title>The genome sequence of Eubacterium cylindroides T2-87.</title>
        <authorList>
            <consortium name="metaHIT consortium -- http://www.metahit.eu/"/>
            <person name="Pajon A."/>
            <person name="Turner K."/>
            <person name="Parkhill J."/>
            <person name="Duncan S."/>
            <person name="Flint H."/>
        </authorList>
    </citation>
    <scope>NUCLEOTIDE SEQUENCE [LARGE SCALE GENOMIC DNA]</scope>
    <source>
        <strain evidence="4 5">T2-87</strain>
    </source>
</reference>
<dbReference type="SUPFAM" id="SSF51998">
    <property type="entry name" value="PFL-like glycyl radical enzymes"/>
    <property type="match status" value="1"/>
</dbReference>
<dbReference type="STRING" id="717960.EC1_20870"/>
<dbReference type="HOGENOM" id="CLU_3043577_0_0_9"/>
<protein>
    <submittedName>
        <fullName evidence="4">Pyruvate-formate lyase</fullName>
    </submittedName>
</protein>
<dbReference type="InterPro" id="IPR051215">
    <property type="entry name" value="GRE"/>
</dbReference>
<evidence type="ECO:0000256" key="2">
    <source>
        <dbReference type="PROSITE-ProRule" id="PRU00493"/>
    </source>
</evidence>
<feature type="modified residue" description="Glycine radical" evidence="2">
    <location>
        <position position="29"/>
    </location>
</feature>